<name>A0A2S7K9Q4_9PROT</name>
<protein>
    <submittedName>
        <fullName evidence="1">Uncharacterized protein</fullName>
    </submittedName>
</protein>
<evidence type="ECO:0000313" key="1">
    <source>
        <dbReference type="EMBL" id="PQA89218.1"/>
    </source>
</evidence>
<organism evidence="1 2">
    <name type="scientific">Hyphococcus luteus</name>
    <dbReference type="NCBI Taxonomy" id="2058213"/>
    <lineage>
        <taxon>Bacteria</taxon>
        <taxon>Pseudomonadati</taxon>
        <taxon>Pseudomonadota</taxon>
        <taxon>Alphaproteobacteria</taxon>
        <taxon>Parvularculales</taxon>
        <taxon>Parvularculaceae</taxon>
        <taxon>Hyphococcus</taxon>
    </lineage>
</organism>
<dbReference type="InterPro" id="IPR041893">
    <property type="entry name" value="ArdA_dom3"/>
</dbReference>
<gene>
    <name evidence="1" type="ORF">CW354_04575</name>
</gene>
<dbReference type="AlphaFoldDB" id="A0A2S7K9Q4"/>
<dbReference type="Gene3D" id="1.10.10.1190">
    <property type="entry name" value="Antirestriction protein ArdA, domain 3"/>
    <property type="match status" value="1"/>
</dbReference>
<dbReference type="InterPro" id="IPR009899">
    <property type="entry name" value="ArdA"/>
</dbReference>
<dbReference type="OrthoDB" id="944647at2"/>
<evidence type="ECO:0000313" key="2">
    <source>
        <dbReference type="Proteomes" id="UP000239504"/>
    </source>
</evidence>
<dbReference type="Pfam" id="PF07275">
    <property type="entry name" value="ArdA"/>
    <property type="match status" value="1"/>
</dbReference>
<sequence length="46" mass="5612">MTEETTKTPKNLQYYIDYERMGRDLEMNDVLAVETGFEVVHVFWRR</sequence>
<keyword evidence="2" id="KW-1185">Reference proteome</keyword>
<proteinExistence type="predicted"/>
<dbReference type="EMBL" id="PJCH01000003">
    <property type="protein sequence ID" value="PQA89218.1"/>
    <property type="molecule type" value="Genomic_DNA"/>
</dbReference>
<dbReference type="RefSeq" id="WP_104828855.1">
    <property type="nucleotide sequence ID" value="NZ_PJCH01000003.1"/>
</dbReference>
<accession>A0A2S7K9Q4</accession>
<reference evidence="1 2" key="1">
    <citation type="submission" date="2017-12" db="EMBL/GenBank/DDBJ databases">
        <authorList>
            <person name="Hurst M.R.H."/>
        </authorList>
    </citation>
    <scope>NUCLEOTIDE SEQUENCE [LARGE SCALE GENOMIC DNA]</scope>
    <source>
        <strain evidence="1 2">SY-3-19</strain>
    </source>
</reference>
<comment type="caution">
    <text evidence="1">The sequence shown here is derived from an EMBL/GenBank/DDBJ whole genome shotgun (WGS) entry which is preliminary data.</text>
</comment>
<dbReference type="Proteomes" id="UP000239504">
    <property type="component" value="Unassembled WGS sequence"/>
</dbReference>